<dbReference type="RefSeq" id="WP_219552417.1">
    <property type="nucleotide sequence ID" value="NZ_JAHKRN010000094.1"/>
</dbReference>
<dbReference type="Proteomes" id="UP001596096">
    <property type="component" value="Unassembled WGS sequence"/>
</dbReference>
<keyword evidence="1" id="KW-0805">Transcription regulation</keyword>
<feature type="domain" description="HTH tetR-type" evidence="6">
    <location>
        <begin position="21"/>
        <end position="81"/>
    </location>
</feature>
<feature type="DNA-binding region" description="H-T-H motif" evidence="4">
    <location>
        <begin position="44"/>
        <end position="63"/>
    </location>
</feature>
<evidence type="ECO:0000256" key="5">
    <source>
        <dbReference type="SAM" id="MobiDB-lite"/>
    </source>
</evidence>
<evidence type="ECO:0000256" key="1">
    <source>
        <dbReference type="ARBA" id="ARBA00023015"/>
    </source>
</evidence>
<feature type="compositionally biased region" description="Polar residues" evidence="5">
    <location>
        <begin position="1"/>
        <end position="10"/>
    </location>
</feature>
<evidence type="ECO:0000313" key="8">
    <source>
        <dbReference type="Proteomes" id="UP001596096"/>
    </source>
</evidence>
<dbReference type="InterPro" id="IPR050109">
    <property type="entry name" value="HTH-type_TetR-like_transc_reg"/>
</dbReference>
<organism evidence="7 8">
    <name type="scientific">Nonomuraea harbinensis</name>
    <dbReference type="NCBI Taxonomy" id="1286938"/>
    <lineage>
        <taxon>Bacteria</taxon>
        <taxon>Bacillati</taxon>
        <taxon>Actinomycetota</taxon>
        <taxon>Actinomycetes</taxon>
        <taxon>Streptosporangiales</taxon>
        <taxon>Streptosporangiaceae</taxon>
        <taxon>Nonomuraea</taxon>
    </lineage>
</organism>
<dbReference type="EMBL" id="JBHSNW010000035">
    <property type="protein sequence ID" value="MFC5821578.1"/>
    <property type="molecule type" value="Genomic_DNA"/>
</dbReference>
<dbReference type="PANTHER" id="PTHR30055">
    <property type="entry name" value="HTH-TYPE TRANSCRIPTIONAL REGULATOR RUTR"/>
    <property type="match status" value="1"/>
</dbReference>
<protein>
    <submittedName>
        <fullName evidence="7">TetR/AcrR family transcriptional regulator C-terminal domain-containing protein</fullName>
    </submittedName>
</protein>
<feature type="compositionally biased region" description="Basic and acidic residues" evidence="5">
    <location>
        <begin position="12"/>
        <end position="23"/>
    </location>
</feature>
<dbReference type="InterPro" id="IPR001647">
    <property type="entry name" value="HTH_TetR"/>
</dbReference>
<evidence type="ECO:0000256" key="3">
    <source>
        <dbReference type="ARBA" id="ARBA00023163"/>
    </source>
</evidence>
<dbReference type="InterPro" id="IPR004111">
    <property type="entry name" value="Repressor_TetR_C"/>
</dbReference>
<evidence type="ECO:0000256" key="2">
    <source>
        <dbReference type="ARBA" id="ARBA00023125"/>
    </source>
</evidence>
<dbReference type="Pfam" id="PF00440">
    <property type="entry name" value="TetR_N"/>
    <property type="match status" value="1"/>
</dbReference>
<dbReference type="PANTHER" id="PTHR30055:SF151">
    <property type="entry name" value="TRANSCRIPTIONAL REGULATORY PROTEIN"/>
    <property type="match status" value="1"/>
</dbReference>
<accession>A0ABW1C7E1</accession>
<dbReference type="PROSITE" id="PS50977">
    <property type="entry name" value="HTH_TETR_2"/>
    <property type="match status" value="1"/>
</dbReference>
<dbReference type="Pfam" id="PF02909">
    <property type="entry name" value="TetR_C_1"/>
    <property type="match status" value="1"/>
</dbReference>
<keyword evidence="8" id="KW-1185">Reference proteome</keyword>
<evidence type="ECO:0000313" key="7">
    <source>
        <dbReference type="EMBL" id="MFC5821578.1"/>
    </source>
</evidence>
<keyword evidence="2 4" id="KW-0238">DNA-binding</keyword>
<gene>
    <name evidence="7" type="ORF">ACFPUY_41380</name>
</gene>
<keyword evidence="3" id="KW-0804">Transcription</keyword>
<evidence type="ECO:0000259" key="6">
    <source>
        <dbReference type="PROSITE" id="PS50977"/>
    </source>
</evidence>
<name>A0ABW1C7E1_9ACTN</name>
<dbReference type="PROSITE" id="PS01081">
    <property type="entry name" value="HTH_TETR_1"/>
    <property type="match status" value="1"/>
</dbReference>
<comment type="caution">
    <text evidence="7">The sequence shown here is derived from an EMBL/GenBank/DDBJ whole genome shotgun (WGS) entry which is preliminary data.</text>
</comment>
<evidence type="ECO:0000256" key="4">
    <source>
        <dbReference type="PROSITE-ProRule" id="PRU00335"/>
    </source>
</evidence>
<dbReference type="InterPro" id="IPR023772">
    <property type="entry name" value="DNA-bd_HTH_TetR-type_CS"/>
</dbReference>
<sequence length="234" mass="26030">MTGKQFSSVWTRDPRPAKSPGRSREEIVRAAVELLDAEGLDGLSMRKLGAKLDAGATSLYWYVANKRELLELVYDEIWGEMTVPPPEETKWWRQTAGAFAHSMRRVMLRHPWSAGLIGRTPALGPNALEVTSRLTRAFKGAGFRGLEIDYAASTLTAFVFGTTIPEVAYNEAMARDPLDEDSMREAVERAAAAHPDLLERMRESKPADLRESREMMFTFGLAAVLDGLEARLTA</sequence>
<feature type="region of interest" description="Disordered" evidence="5">
    <location>
        <begin position="1"/>
        <end position="23"/>
    </location>
</feature>
<reference evidence="8" key="1">
    <citation type="journal article" date="2019" name="Int. J. Syst. Evol. Microbiol.">
        <title>The Global Catalogue of Microorganisms (GCM) 10K type strain sequencing project: providing services to taxonomists for standard genome sequencing and annotation.</title>
        <authorList>
            <consortium name="The Broad Institute Genomics Platform"/>
            <consortium name="The Broad Institute Genome Sequencing Center for Infectious Disease"/>
            <person name="Wu L."/>
            <person name="Ma J."/>
        </authorList>
    </citation>
    <scope>NUCLEOTIDE SEQUENCE [LARGE SCALE GENOMIC DNA]</scope>
    <source>
        <strain evidence="8">CGMCC 4.7106</strain>
    </source>
</reference>
<proteinExistence type="predicted"/>